<reference evidence="2 3" key="1">
    <citation type="journal article" date="2016" name="Nat. Commun.">
        <title>Thousands of microbial genomes shed light on interconnected biogeochemical processes in an aquifer system.</title>
        <authorList>
            <person name="Anantharaman K."/>
            <person name="Brown C.T."/>
            <person name="Hug L.A."/>
            <person name="Sharon I."/>
            <person name="Castelle C.J."/>
            <person name="Probst A.J."/>
            <person name="Thomas B.C."/>
            <person name="Singh A."/>
            <person name="Wilkins M.J."/>
            <person name="Karaoz U."/>
            <person name="Brodie E.L."/>
            <person name="Williams K.H."/>
            <person name="Hubbard S.S."/>
            <person name="Banfield J.F."/>
        </authorList>
    </citation>
    <scope>NUCLEOTIDE SEQUENCE [LARGE SCALE GENOMIC DNA]</scope>
</reference>
<dbReference type="NCBIfam" id="TIGR02532">
    <property type="entry name" value="IV_pilin_GFxxxE"/>
    <property type="match status" value="1"/>
</dbReference>
<dbReference type="Proteomes" id="UP000178538">
    <property type="component" value="Unassembled WGS sequence"/>
</dbReference>
<proteinExistence type="predicted"/>
<evidence type="ECO:0000256" key="1">
    <source>
        <dbReference type="SAM" id="Phobius"/>
    </source>
</evidence>
<keyword evidence="1" id="KW-1133">Transmembrane helix</keyword>
<gene>
    <name evidence="2" type="ORF">A2832_01815</name>
</gene>
<evidence type="ECO:0000313" key="2">
    <source>
        <dbReference type="EMBL" id="OHA90005.1"/>
    </source>
</evidence>
<dbReference type="InterPro" id="IPR045584">
    <property type="entry name" value="Pilin-like"/>
</dbReference>
<comment type="caution">
    <text evidence="2">The sequence shown here is derived from an EMBL/GenBank/DDBJ whole genome shotgun (WGS) entry which is preliminary data.</text>
</comment>
<dbReference type="SUPFAM" id="SSF54523">
    <property type="entry name" value="Pili subunits"/>
    <property type="match status" value="1"/>
</dbReference>
<dbReference type="AlphaFoldDB" id="A0A1G2SYD7"/>
<name>A0A1G2SYD7_9BACT</name>
<dbReference type="EMBL" id="MHVG01000021">
    <property type="protein sequence ID" value="OHA90005.1"/>
    <property type="molecule type" value="Genomic_DNA"/>
</dbReference>
<protein>
    <recommendedName>
        <fullName evidence="4">General secretion pathway GspH domain-containing protein</fullName>
    </recommendedName>
</protein>
<keyword evidence="1" id="KW-0812">Transmembrane</keyword>
<organism evidence="2 3">
    <name type="scientific">Candidatus Zambryskibacteria bacterium RIFCSPHIGHO2_01_FULL_44_22b</name>
    <dbReference type="NCBI Taxonomy" id="1802737"/>
    <lineage>
        <taxon>Bacteria</taxon>
        <taxon>Candidatus Zambryskiibacteriota</taxon>
    </lineage>
</organism>
<keyword evidence="1" id="KW-0472">Membrane</keyword>
<evidence type="ECO:0008006" key="4">
    <source>
        <dbReference type="Google" id="ProtNLM"/>
    </source>
</evidence>
<sequence length="139" mass="14975">MKNGFTIFEILFAVAILGIAITIVSLSFSNINQSTALEKSVDTAISVFNEARSLTLASKDRTSFGVRIEPSQLILVPTDTVTIFNNLVGIRNISIAGGTTVTFKRLTGATDNFGTFEIYLKNATTTYRTITISATGITQ</sequence>
<feature type="transmembrane region" description="Helical" evidence="1">
    <location>
        <begin position="7"/>
        <end position="28"/>
    </location>
</feature>
<evidence type="ECO:0000313" key="3">
    <source>
        <dbReference type="Proteomes" id="UP000178538"/>
    </source>
</evidence>
<dbReference type="STRING" id="1802737.A2832_01815"/>
<dbReference type="InterPro" id="IPR012902">
    <property type="entry name" value="N_methyl_site"/>
</dbReference>
<accession>A0A1G2SYD7</accession>